<evidence type="ECO:0000313" key="1">
    <source>
        <dbReference type="EMBL" id="KAI8541408.1"/>
    </source>
</evidence>
<accession>A0ACC0MM97</accession>
<reference evidence="1" key="1">
    <citation type="submission" date="2022-02" db="EMBL/GenBank/DDBJ databases">
        <title>Plant Genome Project.</title>
        <authorList>
            <person name="Zhang R.-G."/>
        </authorList>
    </citation>
    <scope>NUCLEOTIDE SEQUENCE</scope>
    <source>
        <strain evidence="1">AT1</strain>
    </source>
</reference>
<gene>
    <name evidence="1" type="ORF">RHMOL_Rhmol08G0058100</name>
</gene>
<dbReference type="Proteomes" id="UP001062846">
    <property type="component" value="Chromosome 8"/>
</dbReference>
<comment type="caution">
    <text evidence="1">The sequence shown here is derived from an EMBL/GenBank/DDBJ whole genome shotgun (WGS) entry which is preliminary data.</text>
</comment>
<keyword evidence="2" id="KW-1185">Reference proteome</keyword>
<organism evidence="1 2">
    <name type="scientific">Rhododendron molle</name>
    <name type="common">Chinese azalea</name>
    <name type="synonym">Azalea mollis</name>
    <dbReference type="NCBI Taxonomy" id="49168"/>
    <lineage>
        <taxon>Eukaryota</taxon>
        <taxon>Viridiplantae</taxon>
        <taxon>Streptophyta</taxon>
        <taxon>Embryophyta</taxon>
        <taxon>Tracheophyta</taxon>
        <taxon>Spermatophyta</taxon>
        <taxon>Magnoliopsida</taxon>
        <taxon>eudicotyledons</taxon>
        <taxon>Gunneridae</taxon>
        <taxon>Pentapetalae</taxon>
        <taxon>asterids</taxon>
        <taxon>Ericales</taxon>
        <taxon>Ericaceae</taxon>
        <taxon>Ericoideae</taxon>
        <taxon>Rhodoreae</taxon>
        <taxon>Rhododendron</taxon>
    </lineage>
</organism>
<sequence>MAENGGTDACLKGGRTGRLPPRSTFSPSTADVSLVSKQWLRLYRSLPVGSEKEIYPYILELDLDTLCMATKATSAASTLLR</sequence>
<evidence type="ECO:0000313" key="2">
    <source>
        <dbReference type="Proteomes" id="UP001062846"/>
    </source>
</evidence>
<proteinExistence type="predicted"/>
<dbReference type="EMBL" id="CM046395">
    <property type="protein sequence ID" value="KAI8541408.1"/>
    <property type="molecule type" value="Genomic_DNA"/>
</dbReference>
<name>A0ACC0MM97_RHOML</name>
<protein>
    <submittedName>
        <fullName evidence="1">Uncharacterized protein</fullName>
    </submittedName>
</protein>